<evidence type="ECO:0000313" key="3">
    <source>
        <dbReference type="EnsemblMetazoa" id="XP_031778673"/>
    </source>
</evidence>
<dbReference type="OrthoDB" id="7553767at2759"/>
<protein>
    <recommendedName>
        <fullName evidence="5">DUF4806 domain-containing protein</fullName>
    </recommendedName>
</protein>
<feature type="compositionally biased region" description="Polar residues" evidence="2">
    <location>
        <begin position="90"/>
        <end position="192"/>
    </location>
</feature>
<dbReference type="RefSeq" id="XP_031778672.1">
    <property type="nucleotide sequence ID" value="XM_031922812.2"/>
</dbReference>
<sequence length="532" mass="60042">MVKHRDTGAISSCNALAKMQNRMELIDRAASENRSLTSAPLGSSSTQKKKPFKPKIIAKSRNNIQSRTHNSQPARTQDTTPPTQTRPLNYDQSFTRINVQSRTKNTQPARTQDTMPPTQTRSLNNEQSFTHNNVQSRTNNAQPARTQDTTSPTQIRSLNNEQSFTHNNVQSRTKNPQPACTQNTTPPTQTRSLNKEQSFKGNNIQSRTLNTQLQRTHTAPPTQTLIPDQTRGLDLVSLVKEVLQEQRSIRERMDALETTANACLNILKQLSNKKNRANKKMPQFFPFETVENLLNFDKVSDEEYNNAVTYLAYIGGVNASDAAALYLKKCFKTTESLVTGVTWLGSKKANIVALNETRFAAACEGTLFPFIFIETILMPFFYFLDAMSENKNINDPDKSTFATAMTKALKSIKEEEEYRRKKMKRAATNNADVNDGQPLLQRRRLDAVHNGANIDFEEGYGNQERDGIGDDGGIEDDGDGNNEIDSEEEERLMRVGAIQGYRDTLQLEYLEEDTQTLQQHFTFSPNYAPQFS</sequence>
<feature type="compositionally biased region" description="Low complexity" evidence="2">
    <location>
        <begin position="72"/>
        <end position="87"/>
    </location>
</feature>
<dbReference type="SMR" id="A0A7M7PXT4"/>
<dbReference type="RefSeq" id="XP_031778673.1">
    <property type="nucleotide sequence ID" value="XM_031922813.2"/>
</dbReference>
<feature type="compositionally biased region" description="Basic residues" evidence="2">
    <location>
        <begin position="47"/>
        <end position="58"/>
    </location>
</feature>
<feature type="compositionally biased region" description="Polar residues" evidence="2">
    <location>
        <begin position="60"/>
        <end position="71"/>
    </location>
</feature>
<dbReference type="EnsemblMetazoa" id="XM_031922814">
    <property type="protein sequence ID" value="XP_031778674"/>
    <property type="gene ID" value="LOC107980631"/>
</dbReference>
<evidence type="ECO:0000256" key="2">
    <source>
        <dbReference type="SAM" id="MobiDB-lite"/>
    </source>
</evidence>
<keyword evidence="1" id="KW-0175">Coiled coil</keyword>
<reference evidence="3" key="1">
    <citation type="submission" date="2021-01" db="UniProtKB">
        <authorList>
            <consortium name="EnsemblMetazoa"/>
        </authorList>
    </citation>
    <scope>IDENTIFICATION</scope>
</reference>
<evidence type="ECO:0000313" key="4">
    <source>
        <dbReference type="Proteomes" id="UP000002358"/>
    </source>
</evidence>
<feature type="coiled-coil region" evidence="1">
    <location>
        <begin position="239"/>
        <end position="280"/>
    </location>
</feature>
<accession>A0A7M7PXT4</accession>
<proteinExistence type="predicted"/>
<dbReference type="EnsemblMetazoa" id="XM_031922813">
    <property type="protein sequence ID" value="XP_031778673"/>
    <property type="gene ID" value="LOC107980631"/>
</dbReference>
<feature type="compositionally biased region" description="Polar residues" evidence="2">
    <location>
        <begin position="35"/>
        <end position="46"/>
    </location>
</feature>
<evidence type="ECO:0008006" key="5">
    <source>
        <dbReference type="Google" id="ProtNLM"/>
    </source>
</evidence>
<dbReference type="Proteomes" id="UP000002358">
    <property type="component" value="Chromosome 2"/>
</dbReference>
<dbReference type="GeneID" id="107980631"/>
<feature type="region of interest" description="Disordered" evidence="2">
    <location>
        <begin position="35"/>
        <end position="202"/>
    </location>
</feature>
<evidence type="ECO:0000256" key="1">
    <source>
        <dbReference type="SAM" id="Coils"/>
    </source>
</evidence>
<organism evidence="3 4">
    <name type="scientific">Nasonia vitripennis</name>
    <name type="common">Parasitic wasp</name>
    <dbReference type="NCBI Taxonomy" id="7425"/>
    <lineage>
        <taxon>Eukaryota</taxon>
        <taxon>Metazoa</taxon>
        <taxon>Ecdysozoa</taxon>
        <taxon>Arthropoda</taxon>
        <taxon>Hexapoda</taxon>
        <taxon>Insecta</taxon>
        <taxon>Pterygota</taxon>
        <taxon>Neoptera</taxon>
        <taxon>Endopterygota</taxon>
        <taxon>Hymenoptera</taxon>
        <taxon>Apocrita</taxon>
        <taxon>Proctotrupomorpha</taxon>
        <taxon>Chalcidoidea</taxon>
        <taxon>Pteromalidae</taxon>
        <taxon>Pteromalinae</taxon>
        <taxon>Nasonia</taxon>
    </lineage>
</organism>
<dbReference type="InParanoid" id="A0A7M7PXT4"/>
<name>A0A7M7PXT4_NASVI</name>
<feature type="compositionally biased region" description="Acidic residues" evidence="2">
    <location>
        <begin position="472"/>
        <end position="488"/>
    </location>
</feature>
<dbReference type="AlphaFoldDB" id="A0A7M7PXT4"/>
<dbReference type="RefSeq" id="XP_031778674.1">
    <property type="nucleotide sequence ID" value="XM_031922814.1"/>
</dbReference>
<dbReference type="EnsemblMetazoa" id="XM_031922812">
    <property type="protein sequence ID" value="XP_031778672"/>
    <property type="gene ID" value="LOC107980631"/>
</dbReference>
<keyword evidence="4" id="KW-1185">Reference proteome</keyword>
<feature type="region of interest" description="Disordered" evidence="2">
    <location>
        <begin position="457"/>
        <end position="488"/>
    </location>
</feature>
<dbReference type="KEGG" id="nvi:107980631"/>